<accession>A0ACC0E605</accession>
<name>A0ACC0E605_9BASI</name>
<protein>
    <submittedName>
        <fullName evidence="1">Uncharacterized protein</fullName>
    </submittedName>
</protein>
<dbReference type="EMBL" id="CM045874">
    <property type="protein sequence ID" value="KAI7945238.1"/>
    <property type="molecule type" value="Genomic_DNA"/>
</dbReference>
<keyword evidence="2" id="KW-1185">Reference proteome</keyword>
<sequence length="151" mass="16720">MHHLIRTLFSLALILALTVAGHPIQSALLKRGFIYILDLTADVTFNANCTSLSSVVALIMISLADETKGLGKRFQSIRPDASVPRPWVKAARDFRPEGTAQLHEKRSSQPVARSISKIRRRPAGAIDTSRHTTGWSNPRPWVQKDEVISSI</sequence>
<evidence type="ECO:0000313" key="1">
    <source>
        <dbReference type="EMBL" id="KAI7945238.1"/>
    </source>
</evidence>
<comment type="caution">
    <text evidence="1">The sequence shown here is derived from an EMBL/GenBank/DDBJ whole genome shotgun (WGS) entry which is preliminary data.</text>
</comment>
<reference evidence="1 2" key="3">
    <citation type="journal article" date="2022" name="Microbiol. Spectr.">
        <title>Folding features and dynamics of 3D genome architecture in plant fungal pathogens.</title>
        <authorList>
            <person name="Xia C."/>
        </authorList>
    </citation>
    <scope>NUCLEOTIDE SEQUENCE [LARGE SCALE GENOMIC DNA]</scope>
    <source>
        <strain evidence="1 2">93-210</strain>
    </source>
</reference>
<reference evidence="2" key="1">
    <citation type="journal article" date="2018" name="BMC Genomics">
        <title>Genomic insights into host adaptation between the wheat stripe rust pathogen (Puccinia striiformis f. sp. tritici) and the barley stripe rust pathogen (Puccinia striiformis f. sp. hordei).</title>
        <authorList>
            <person name="Xia C."/>
            <person name="Wang M."/>
            <person name="Yin C."/>
            <person name="Cornejo O.E."/>
            <person name="Hulbert S.H."/>
            <person name="Chen X."/>
        </authorList>
    </citation>
    <scope>NUCLEOTIDE SEQUENCE [LARGE SCALE GENOMIC DNA]</scope>
    <source>
        <strain evidence="2">93-210</strain>
    </source>
</reference>
<evidence type="ECO:0000313" key="2">
    <source>
        <dbReference type="Proteomes" id="UP001060170"/>
    </source>
</evidence>
<reference evidence="2" key="2">
    <citation type="journal article" date="2018" name="Mol. Plant Microbe Interact.">
        <title>Genome sequence resources for the wheat stripe rust pathogen (Puccinia striiformis f. sp. tritici) and the barley stripe rust pathogen (Puccinia striiformis f. sp. hordei).</title>
        <authorList>
            <person name="Xia C."/>
            <person name="Wang M."/>
            <person name="Yin C."/>
            <person name="Cornejo O.E."/>
            <person name="Hulbert S.H."/>
            <person name="Chen X."/>
        </authorList>
    </citation>
    <scope>NUCLEOTIDE SEQUENCE [LARGE SCALE GENOMIC DNA]</scope>
    <source>
        <strain evidence="2">93-210</strain>
    </source>
</reference>
<gene>
    <name evidence="1" type="ORF">MJO28_010933</name>
</gene>
<dbReference type="Proteomes" id="UP001060170">
    <property type="component" value="Chromosome 10"/>
</dbReference>
<proteinExistence type="predicted"/>
<organism evidence="1 2">
    <name type="scientific">Puccinia striiformis f. sp. tritici</name>
    <dbReference type="NCBI Taxonomy" id="168172"/>
    <lineage>
        <taxon>Eukaryota</taxon>
        <taxon>Fungi</taxon>
        <taxon>Dikarya</taxon>
        <taxon>Basidiomycota</taxon>
        <taxon>Pucciniomycotina</taxon>
        <taxon>Pucciniomycetes</taxon>
        <taxon>Pucciniales</taxon>
        <taxon>Pucciniaceae</taxon>
        <taxon>Puccinia</taxon>
    </lineage>
</organism>